<evidence type="ECO:0000313" key="2">
    <source>
        <dbReference type="EMBL" id="BDZ41534.1"/>
    </source>
</evidence>
<dbReference type="InterPro" id="IPR017946">
    <property type="entry name" value="PLC-like_Pdiesterase_TIM-brl"/>
</dbReference>
<name>A0ABN6X9Q0_9CELL</name>
<evidence type="ECO:0000259" key="1">
    <source>
        <dbReference type="PROSITE" id="PS51704"/>
    </source>
</evidence>
<dbReference type="Gene3D" id="3.20.20.190">
    <property type="entry name" value="Phosphatidylinositol (PI) phosphodiesterase"/>
    <property type="match status" value="1"/>
</dbReference>
<dbReference type="Pfam" id="PF03009">
    <property type="entry name" value="GDPD"/>
    <property type="match status" value="1"/>
</dbReference>
<organism evidence="2 3">
    <name type="scientific">Paraoerskovia sediminicola</name>
    <dbReference type="NCBI Taxonomy" id="1138587"/>
    <lineage>
        <taxon>Bacteria</taxon>
        <taxon>Bacillati</taxon>
        <taxon>Actinomycetota</taxon>
        <taxon>Actinomycetes</taxon>
        <taxon>Micrococcales</taxon>
        <taxon>Cellulomonadaceae</taxon>
        <taxon>Paraoerskovia</taxon>
    </lineage>
</organism>
<reference evidence="3" key="1">
    <citation type="journal article" date="2019" name="Int. J. Syst. Evol. Microbiol.">
        <title>The Global Catalogue of Microorganisms (GCM) 10K type strain sequencing project: providing services to taxonomists for standard genome sequencing and annotation.</title>
        <authorList>
            <consortium name="The Broad Institute Genomics Platform"/>
            <consortium name="The Broad Institute Genome Sequencing Center for Infectious Disease"/>
            <person name="Wu L."/>
            <person name="Ma J."/>
        </authorList>
    </citation>
    <scope>NUCLEOTIDE SEQUENCE [LARGE SCALE GENOMIC DNA]</scope>
    <source>
        <strain evidence="3">NBRC 108565</strain>
    </source>
</reference>
<sequence>MLLKSFRPDVVATVREVAPHLRRGLLVEDHDPETVARCLDLGVWTCNPDHRLLADHPELVGDLHDAGIRVMTWTPNTADDWARVTALGVDAIMTDHPERLVGWLDGRSSGADGAEPHVTGM</sequence>
<evidence type="ECO:0000313" key="3">
    <source>
        <dbReference type="Proteomes" id="UP001321475"/>
    </source>
</evidence>
<dbReference type="InterPro" id="IPR030395">
    <property type="entry name" value="GP_PDE_dom"/>
</dbReference>
<dbReference type="PANTHER" id="PTHR46211:SF1">
    <property type="entry name" value="GLYCEROPHOSPHODIESTER PHOSPHODIESTERASE, CYTOPLASMIC"/>
    <property type="match status" value="1"/>
</dbReference>
<protein>
    <recommendedName>
        <fullName evidence="1">GP-PDE domain-containing protein</fullName>
    </recommendedName>
</protein>
<dbReference type="Proteomes" id="UP001321475">
    <property type="component" value="Chromosome"/>
</dbReference>
<dbReference type="PANTHER" id="PTHR46211">
    <property type="entry name" value="GLYCEROPHOSPHORYL DIESTER PHOSPHODIESTERASE"/>
    <property type="match status" value="1"/>
</dbReference>
<proteinExistence type="predicted"/>
<dbReference type="EMBL" id="AP027729">
    <property type="protein sequence ID" value="BDZ41534.1"/>
    <property type="molecule type" value="Genomic_DNA"/>
</dbReference>
<dbReference type="PROSITE" id="PS51704">
    <property type="entry name" value="GP_PDE"/>
    <property type="match status" value="1"/>
</dbReference>
<accession>A0ABN6X9Q0</accession>
<gene>
    <name evidence="2" type="ORF">GCM10025865_08330</name>
</gene>
<keyword evidence="3" id="KW-1185">Reference proteome</keyword>
<feature type="domain" description="GP-PDE" evidence="1">
    <location>
        <begin position="1"/>
        <end position="104"/>
    </location>
</feature>
<dbReference type="SUPFAM" id="SSF51695">
    <property type="entry name" value="PLC-like phosphodiesterases"/>
    <property type="match status" value="1"/>
</dbReference>